<accession>A0A1R2BXD3</accession>
<reference evidence="3 4" key="1">
    <citation type="submission" date="2016-11" db="EMBL/GenBank/DDBJ databases">
        <title>The macronuclear genome of Stentor coeruleus: a giant cell with tiny introns.</title>
        <authorList>
            <person name="Slabodnick M."/>
            <person name="Ruby J.G."/>
            <person name="Reiff S.B."/>
            <person name="Swart E.C."/>
            <person name="Gosai S."/>
            <person name="Prabakaran S."/>
            <person name="Witkowska E."/>
            <person name="Larue G.E."/>
            <person name="Fisher S."/>
            <person name="Freeman R.M."/>
            <person name="Gunawardena J."/>
            <person name="Chu W."/>
            <person name="Stover N.A."/>
            <person name="Gregory B.D."/>
            <person name="Nowacki M."/>
            <person name="Derisi J."/>
            <person name="Roy S.W."/>
            <person name="Marshall W.F."/>
            <person name="Sood P."/>
        </authorList>
    </citation>
    <scope>NUCLEOTIDE SEQUENCE [LARGE SCALE GENOMIC DNA]</scope>
    <source>
        <strain evidence="3">WM001</strain>
    </source>
</reference>
<proteinExistence type="predicted"/>
<keyword evidence="1" id="KW-0863">Zinc-finger</keyword>
<evidence type="ECO:0000259" key="2">
    <source>
        <dbReference type="PROSITE" id="PS50089"/>
    </source>
</evidence>
<comment type="caution">
    <text evidence="3">The sequence shown here is derived from an EMBL/GenBank/DDBJ whole genome shotgun (WGS) entry which is preliminary data.</text>
</comment>
<keyword evidence="1" id="KW-0862">Zinc</keyword>
<protein>
    <recommendedName>
        <fullName evidence="2">RING-type domain-containing protein</fullName>
    </recommendedName>
</protein>
<dbReference type="InterPro" id="IPR001841">
    <property type="entry name" value="Znf_RING"/>
</dbReference>
<evidence type="ECO:0000313" key="3">
    <source>
        <dbReference type="EMBL" id="OMJ81426.1"/>
    </source>
</evidence>
<dbReference type="Proteomes" id="UP000187209">
    <property type="component" value="Unassembled WGS sequence"/>
</dbReference>
<gene>
    <name evidence="3" type="ORF">SteCoe_18102</name>
</gene>
<feature type="domain" description="RING-type" evidence="2">
    <location>
        <begin position="138"/>
        <end position="176"/>
    </location>
</feature>
<dbReference type="GO" id="GO:0008270">
    <property type="term" value="F:zinc ion binding"/>
    <property type="evidence" value="ECO:0007669"/>
    <property type="project" value="UniProtKB-KW"/>
</dbReference>
<sequence>MKAHLSEKLYWIQLMNLYTKTSYVCREHNMEAIAMNILDFSLHCEKCVGENEILRNLRFSDFAFTLYQLDCVYIFFCESKLMYTVTDLVKKIKFKDTLTSSIAKHLSGQMCNLIKLIIECIIVKKNSIAGKNLCGIGCQNCGELYNMNWRSPIMLNCNHLICINCFNQQNLCIFCNSQQVLKNIISLPLNYSKCDICTRNIITVNNLPLESLCTCTICSNCANLYGKCKCLVFSKESYLQYLKLNHKQLINLLQLGFSDKCTNCNNNMIEVFCQADVKFYCSTCIKSLNKAGTMTFEIASNYLQEMRRNIILNPEYLIENSHLSSNLSNAERVYRNLESNPECENLRFLYGIIKRFKFIYPLNQKDFRDFDILSARKNVFSIQVISNKPIILEGVIVGGRTDLKECSVSANFAINNDEEIIQKEVTSAGKYIMISSLSKKARLNHRITVTYSENYFLFSGKLTNQNIYKGPENLEFTIHSNTELDLICGPILEIIYRY</sequence>
<name>A0A1R2BXD3_9CILI</name>
<organism evidence="3 4">
    <name type="scientific">Stentor coeruleus</name>
    <dbReference type="NCBI Taxonomy" id="5963"/>
    <lineage>
        <taxon>Eukaryota</taxon>
        <taxon>Sar</taxon>
        <taxon>Alveolata</taxon>
        <taxon>Ciliophora</taxon>
        <taxon>Postciliodesmatophora</taxon>
        <taxon>Heterotrichea</taxon>
        <taxon>Heterotrichida</taxon>
        <taxon>Stentoridae</taxon>
        <taxon>Stentor</taxon>
    </lineage>
</organism>
<evidence type="ECO:0000256" key="1">
    <source>
        <dbReference type="PROSITE-ProRule" id="PRU00175"/>
    </source>
</evidence>
<dbReference type="PROSITE" id="PS50089">
    <property type="entry name" value="ZF_RING_2"/>
    <property type="match status" value="1"/>
</dbReference>
<dbReference type="AlphaFoldDB" id="A0A1R2BXD3"/>
<evidence type="ECO:0000313" key="4">
    <source>
        <dbReference type="Proteomes" id="UP000187209"/>
    </source>
</evidence>
<keyword evidence="4" id="KW-1185">Reference proteome</keyword>
<dbReference type="EMBL" id="MPUH01000381">
    <property type="protein sequence ID" value="OMJ81426.1"/>
    <property type="molecule type" value="Genomic_DNA"/>
</dbReference>
<keyword evidence="1" id="KW-0479">Metal-binding</keyword>